<dbReference type="AlphaFoldDB" id="A0A969WEF2"/>
<feature type="domain" description="YutG/PgpA" evidence="3">
    <location>
        <begin position="30"/>
        <end position="175"/>
    </location>
</feature>
<evidence type="ECO:0000256" key="1">
    <source>
        <dbReference type="PIRNR" id="PIRNR006162"/>
    </source>
</evidence>
<keyword evidence="1" id="KW-0479">Metal-binding</keyword>
<protein>
    <recommendedName>
        <fullName evidence="1">Phosphatidylglycerophosphatase A</fullName>
        <ecNumber evidence="1">3.1.3.27</ecNumber>
    </recommendedName>
    <alternativeName>
        <fullName evidence="1">Phosphatidylglycerolphosphate phosphatase A</fullName>
    </alternativeName>
</protein>
<comment type="caution">
    <text evidence="4">The sequence shown here is derived from an EMBL/GenBank/DDBJ whole genome shotgun (WGS) entry which is preliminary data.</text>
</comment>
<dbReference type="InterPro" id="IPR026037">
    <property type="entry name" value="PgpA"/>
</dbReference>
<evidence type="ECO:0000313" key="4">
    <source>
        <dbReference type="EMBL" id="NKF24724.1"/>
    </source>
</evidence>
<evidence type="ECO:0000256" key="2">
    <source>
        <dbReference type="SAM" id="Phobius"/>
    </source>
</evidence>
<keyword evidence="1" id="KW-0378">Hydrolase</keyword>
<dbReference type="PIRSF" id="PIRSF006162">
    <property type="entry name" value="PgpA"/>
    <property type="match status" value="1"/>
</dbReference>
<dbReference type="SUPFAM" id="SSF101307">
    <property type="entry name" value="YutG-like"/>
    <property type="match status" value="1"/>
</dbReference>
<dbReference type="Pfam" id="PF04608">
    <property type="entry name" value="PgpA"/>
    <property type="match status" value="1"/>
</dbReference>
<dbReference type="CDD" id="cd06971">
    <property type="entry name" value="PgpA"/>
    <property type="match status" value="1"/>
</dbReference>
<proteinExistence type="predicted"/>
<dbReference type="PANTHER" id="PTHR36305">
    <property type="entry name" value="PHOSPHATIDYLGLYCEROPHOSPHATASE A"/>
    <property type="match status" value="1"/>
</dbReference>
<dbReference type="PANTHER" id="PTHR36305:SF1">
    <property type="entry name" value="PHOSPHATIDYLGLYCEROPHOSPHATASE A"/>
    <property type="match status" value="1"/>
</dbReference>
<dbReference type="GO" id="GO:0046872">
    <property type="term" value="F:metal ion binding"/>
    <property type="evidence" value="ECO:0007669"/>
    <property type="project" value="UniProtKB-KW"/>
</dbReference>
<sequence length="182" mass="19561">MTAKTTHQKTGAPFPRPPAALIWSTPEHVLAFGFGAGLAPRAPGTFGTLVGIPCLLLLLWLPWPAFVAATLALFVFGCFICGASARLLGVHDYGGIVFDEILGYLIAAAPLVWLRPDGIGGWIAGIVLAFVLFRIFDIAKPWPIRVFDRRVHGGFGIMVDDAIAGLFAAALLFGLRHWPLPF</sequence>
<dbReference type="GO" id="GO:0009395">
    <property type="term" value="P:phospholipid catabolic process"/>
    <property type="evidence" value="ECO:0007669"/>
    <property type="project" value="UniProtKB-KW"/>
</dbReference>
<dbReference type="Proteomes" id="UP000653472">
    <property type="component" value="Unassembled WGS sequence"/>
</dbReference>
<comment type="subcellular location">
    <subcellularLocation>
        <location evidence="1">Cell inner membrane</location>
        <topology evidence="1">Multi-pass membrane protein</topology>
    </subcellularLocation>
</comment>
<comment type="catalytic activity">
    <reaction evidence="1">
        <text>a 1,2-diacyl-sn-glycero-3-phospho-(1'-sn-glycero-3'-phosphate) + H2O = a 1,2-diacyl-sn-glycero-3-phospho-(1'-sn-glycerol) + phosphate</text>
        <dbReference type="Rhea" id="RHEA:33751"/>
        <dbReference type="ChEBI" id="CHEBI:15377"/>
        <dbReference type="ChEBI" id="CHEBI:43474"/>
        <dbReference type="ChEBI" id="CHEBI:60110"/>
        <dbReference type="ChEBI" id="CHEBI:64716"/>
        <dbReference type="EC" id="3.1.3.27"/>
    </reaction>
</comment>
<feature type="transmembrane region" description="Helical" evidence="2">
    <location>
        <begin position="69"/>
        <end position="89"/>
    </location>
</feature>
<feature type="transmembrane region" description="Helical" evidence="2">
    <location>
        <begin position="119"/>
        <end position="136"/>
    </location>
</feature>
<name>A0A969WEF2_9GAMM</name>
<keyword evidence="1" id="KW-0997">Cell inner membrane</keyword>
<feature type="transmembrane region" description="Helical" evidence="2">
    <location>
        <begin position="96"/>
        <end position="113"/>
    </location>
</feature>
<feature type="transmembrane region" description="Helical" evidence="2">
    <location>
        <begin position="46"/>
        <end position="63"/>
    </location>
</feature>
<dbReference type="EC" id="3.1.3.27" evidence="1"/>
<reference evidence="4" key="1">
    <citation type="submission" date="2020-03" db="EMBL/GenBank/DDBJ databases">
        <title>Solimonas marina sp. nov., isolated from deep seawater of the Pacific Ocean.</title>
        <authorList>
            <person name="Liu X."/>
            <person name="Lai Q."/>
            <person name="Sun F."/>
            <person name="Gai Y."/>
            <person name="Li G."/>
            <person name="Shao Z."/>
        </authorList>
    </citation>
    <scope>NUCLEOTIDE SEQUENCE</scope>
    <source>
        <strain evidence="4">C16B3</strain>
    </source>
</reference>
<keyword evidence="1" id="KW-1003">Cell membrane</keyword>
<keyword evidence="1" id="KW-1208">Phospholipid metabolism</keyword>
<accession>A0A969WEF2</accession>
<dbReference type="EMBL" id="JAAVXB010000020">
    <property type="protein sequence ID" value="NKF24724.1"/>
    <property type="molecule type" value="Genomic_DNA"/>
</dbReference>
<dbReference type="GO" id="GO:0005886">
    <property type="term" value="C:plasma membrane"/>
    <property type="evidence" value="ECO:0007669"/>
    <property type="project" value="UniProtKB-SubCell"/>
</dbReference>
<keyword evidence="1" id="KW-0443">Lipid metabolism</keyword>
<comment type="cofactor">
    <cofactor evidence="1">
        <name>Mg(2+)</name>
        <dbReference type="ChEBI" id="CHEBI:18420"/>
    </cofactor>
</comment>
<keyword evidence="1" id="KW-0442">Lipid degradation</keyword>
<keyword evidence="1" id="KW-0595">Phospholipid degradation</keyword>
<evidence type="ECO:0000259" key="3">
    <source>
        <dbReference type="Pfam" id="PF04608"/>
    </source>
</evidence>
<dbReference type="GO" id="GO:0008962">
    <property type="term" value="F:phosphatidylglycerophosphatase activity"/>
    <property type="evidence" value="ECO:0007669"/>
    <property type="project" value="UniProtKB-EC"/>
</dbReference>
<keyword evidence="5" id="KW-1185">Reference proteome</keyword>
<feature type="transmembrane region" description="Helical" evidence="2">
    <location>
        <begin position="157"/>
        <end position="175"/>
    </location>
</feature>
<evidence type="ECO:0000313" key="5">
    <source>
        <dbReference type="Proteomes" id="UP000653472"/>
    </source>
</evidence>
<comment type="function">
    <text evidence="1">Lipid phosphatase which dephosphorylates phosphatidylglycerophosphate (PGP) to phosphatidylglycerol (PG).</text>
</comment>
<keyword evidence="1 2" id="KW-0472">Membrane</keyword>
<gene>
    <name evidence="4" type="ORF">G7Y82_20650</name>
</gene>
<keyword evidence="1 2" id="KW-0812">Transmembrane</keyword>
<comment type="pathway">
    <text evidence="1">Phospholipid metabolism; phosphatidylglycerol biosynthesis; phosphatidylglycerol from CDP-diacylglycerol: step 2/2.</text>
</comment>
<keyword evidence="1" id="KW-0460">Magnesium</keyword>
<dbReference type="InterPro" id="IPR036681">
    <property type="entry name" value="PgpA-like_sf"/>
</dbReference>
<organism evidence="4 5">
    <name type="scientific">Solimonas marina</name>
    <dbReference type="NCBI Taxonomy" id="2714601"/>
    <lineage>
        <taxon>Bacteria</taxon>
        <taxon>Pseudomonadati</taxon>
        <taxon>Pseudomonadota</taxon>
        <taxon>Gammaproteobacteria</taxon>
        <taxon>Nevskiales</taxon>
        <taxon>Nevskiaceae</taxon>
        <taxon>Solimonas</taxon>
    </lineage>
</organism>
<dbReference type="InterPro" id="IPR007686">
    <property type="entry name" value="YutG/PgpA"/>
</dbReference>
<dbReference type="RefSeq" id="WP_168150033.1">
    <property type="nucleotide sequence ID" value="NZ_JAAVXB010000020.1"/>
</dbReference>
<keyword evidence="2" id="KW-1133">Transmembrane helix</keyword>